<protein>
    <recommendedName>
        <fullName evidence="3">GIY-YIG domain-containing protein</fullName>
    </recommendedName>
</protein>
<gene>
    <name evidence="1" type="ORF">PARHAE_00780</name>
</gene>
<evidence type="ECO:0000313" key="1">
    <source>
        <dbReference type="EMBL" id="VDS07603.1"/>
    </source>
</evidence>
<dbReference type="SUPFAM" id="SSF82771">
    <property type="entry name" value="GIY-YIG endonuclease"/>
    <property type="match status" value="1"/>
</dbReference>
<dbReference type="EMBL" id="UZWE01000021">
    <property type="protein sequence ID" value="VDS07603.1"/>
    <property type="molecule type" value="Genomic_DNA"/>
</dbReference>
<evidence type="ECO:0000313" key="2">
    <source>
        <dbReference type="Proteomes" id="UP000270743"/>
    </source>
</evidence>
<keyword evidence="2" id="KW-1185">Reference proteome</keyword>
<name>A0A447IJD9_9RHOB</name>
<dbReference type="InterPro" id="IPR035901">
    <property type="entry name" value="GIY-YIG_endonuc_sf"/>
</dbReference>
<accession>A0A447IJD9</accession>
<dbReference type="Proteomes" id="UP000270743">
    <property type="component" value="Unassembled WGS sequence"/>
</dbReference>
<proteinExistence type="predicted"/>
<dbReference type="AlphaFoldDB" id="A0A447IJD9"/>
<reference evidence="1 2" key="1">
    <citation type="submission" date="2018-12" db="EMBL/GenBank/DDBJ databases">
        <authorList>
            <person name="Criscuolo A."/>
        </authorList>
    </citation>
    <scope>NUCLEOTIDE SEQUENCE [LARGE SCALE GENOMIC DNA]</scope>
    <source>
        <strain evidence="1">ACIP1116241</strain>
    </source>
</reference>
<evidence type="ECO:0008006" key="3">
    <source>
        <dbReference type="Google" id="ProtNLM"/>
    </source>
</evidence>
<organism evidence="1 2">
    <name type="scientific">Paracoccus haematequi</name>
    <dbReference type="NCBI Taxonomy" id="2491866"/>
    <lineage>
        <taxon>Bacteria</taxon>
        <taxon>Pseudomonadati</taxon>
        <taxon>Pseudomonadota</taxon>
        <taxon>Alphaproteobacteria</taxon>
        <taxon>Rhodobacterales</taxon>
        <taxon>Paracoccaceae</taxon>
        <taxon>Paracoccus</taxon>
    </lineage>
</organism>
<sequence length="136" mass="16571">MWRERTYLYRYFDAQGHLLYVGITKDFFGRDSTRWVLPWRYKAARVTLEMFQNRRMAELAERTAIRDENAIHNRQRLAPVGEPNRYEQWFFVMQKGKMQGCRRIQLDYNKLELQRAEFLPCWSYEFFGKPLDASNA</sequence>